<name>A0ABU7RC90_9ACTN</name>
<dbReference type="GO" id="GO:0032259">
    <property type="term" value="P:methylation"/>
    <property type="evidence" value="ECO:0007669"/>
    <property type="project" value="UniProtKB-KW"/>
</dbReference>
<protein>
    <submittedName>
        <fullName evidence="3">Class I SAM-dependent methyltransferase</fullName>
        <ecNumber evidence="3">2.1.-.-</ecNumber>
    </submittedName>
</protein>
<gene>
    <name evidence="3" type="ORF">VXJ25_09490</name>
</gene>
<dbReference type="InterPro" id="IPR013216">
    <property type="entry name" value="Methyltransf_11"/>
</dbReference>
<reference evidence="3 4" key="1">
    <citation type="submission" date="2024-01" db="EMBL/GenBank/DDBJ databases">
        <title>Description of Olsenella sp. nov., isolated from pig feces.</title>
        <authorList>
            <person name="Chang Y.-H."/>
        </authorList>
    </citation>
    <scope>NUCLEOTIDE SEQUENCE [LARGE SCALE GENOMIC DNA]</scope>
    <source>
        <strain evidence="3 4">YH-ols2223</strain>
    </source>
</reference>
<dbReference type="SUPFAM" id="SSF53335">
    <property type="entry name" value="S-adenosyl-L-methionine-dependent methyltransferases"/>
    <property type="match status" value="1"/>
</dbReference>
<dbReference type="Proteomes" id="UP001332931">
    <property type="component" value="Unassembled WGS sequence"/>
</dbReference>
<feature type="domain" description="Methyltransferase type 11" evidence="2">
    <location>
        <begin position="51"/>
        <end position="148"/>
    </location>
</feature>
<keyword evidence="4" id="KW-1185">Reference proteome</keyword>
<proteinExistence type="predicted"/>
<keyword evidence="3" id="KW-0489">Methyltransferase</keyword>
<dbReference type="RefSeq" id="WP_330958977.1">
    <property type="nucleotide sequence ID" value="NZ_JAZGJQ010000015.1"/>
</dbReference>
<comment type="caution">
    <text evidence="3">The sequence shown here is derived from an EMBL/GenBank/DDBJ whole genome shotgun (WGS) entry which is preliminary data.</text>
</comment>
<dbReference type="EC" id="2.1.-.-" evidence="3"/>
<dbReference type="EMBL" id="JAZGJQ010000015">
    <property type="protein sequence ID" value="MEE6148209.1"/>
    <property type="molecule type" value="Genomic_DNA"/>
</dbReference>
<dbReference type="PANTHER" id="PTHR44068:SF11">
    <property type="entry name" value="GERANYL DIPHOSPHATE 2-C-METHYLTRANSFERASE"/>
    <property type="match status" value="1"/>
</dbReference>
<dbReference type="InterPro" id="IPR029063">
    <property type="entry name" value="SAM-dependent_MTases_sf"/>
</dbReference>
<evidence type="ECO:0000256" key="1">
    <source>
        <dbReference type="ARBA" id="ARBA00022679"/>
    </source>
</evidence>
<evidence type="ECO:0000313" key="4">
    <source>
        <dbReference type="Proteomes" id="UP001332931"/>
    </source>
</evidence>
<dbReference type="Gene3D" id="3.40.50.150">
    <property type="entry name" value="Vaccinia Virus protein VP39"/>
    <property type="match status" value="1"/>
</dbReference>
<evidence type="ECO:0000259" key="2">
    <source>
        <dbReference type="Pfam" id="PF08241"/>
    </source>
</evidence>
<dbReference type="CDD" id="cd02440">
    <property type="entry name" value="AdoMet_MTases"/>
    <property type="match status" value="1"/>
</dbReference>
<dbReference type="PANTHER" id="PTHR44068">
    <property type="entry name" value="ZGC:194242"/>
    <property type="match status" value="1"/>
</dbReference>
<sequence>MGLIRSFFNNTRKPTGLRGRLMLSRMNAEHAAVSDWGMAQLPATSPRSIAELGCGGGRNAAELLRRYPGASLTAIDYSPESVGRTARVNAAEVASGRCRTLQADVSDLPLPTDTFDLATAFETVYFWPGPVASLREVLRVLKPGGTLLVVNEADGTDPRDTRWTRVIDDLSIYTEQQLAEFLREAGFVSVRSSREERRHWLCLLAEKPV</sequence>
<accession>A0ABU7RC90</accession>
<evidence type="ECO:0000313" key="3">
    <source>
        <dbReference type="EMBL" id="MEE6148209.1"/>
    </source>
</evidence>
<dbReference type="InterPro" id="IPR050447">
    <property type="entry name" value="Erg6_SMT_methyltransf"/>
</dbReference>
<organism evidence="3 4">
    <name type="scientific">Olsenella absiana</name>
    <dbReference type="NCBI Taxonomy" id="3115222"/>
    <lineage>
        <taxon>Bacteria</taxon>
        <taxon>Bacillati</taxon>
        <taxon>Actinomycetota</taxon>
        <taxon>Coriobacteriia</taxon>
        <taxon>Coriobacteriales</taxon>
        <taxon>Atopobiaceae</taxon>
        <taxon>Olsenella</taxon>
    </lineage>
</organism>
<dbReference type="Pfam" id="PF08241">
    <property type="entry name" value="Methyltransf_11"/>
    <property type="match status" value="1"/>
</dbReference>
<keyword evidence="1 3" id="KW-0808">Transferase</keyword>
<dbReference type="GO" id="GO:0008168">
    <property type="term" value="F:methyltransferase activity"/>
    <property type="evidence" value="ECO:0007669"/>
    <property type="project" value="UniProtKB-KW"/>
</dbReference>